<comment type="caution">
    <text evidence="1">The sequence shown here is derived from an EMBL/GenBank/DDBJ whole genome shotgun (WGS) entry which is preliminary data.</text>
</comment>
<protein>
    <submittedName>
        <fullName evidence="1">Uncharacterized protein</fullName>
    </submittedName>
</protein>
<evidence type="ECO:0000313" key="2">
    <source>
        <dbReference type="Proteomes" id="UP001515480"/>
    </source>
</evidence>
<accession>A0AB34JJU3</accession>
<gene>
    <name evidence="1" type="ORF">AB1Y20_017307</name>
</gene>
<dbReference type="EMBL" id="JBGBPQ010000006">
    <property type="protein sequence ID" value="KAL1522315.1"/>
    <property type="molecule type" value="Genomic_DNA"/>
</dbReference>
<dbReference type="Proteomes" id="UP001515480">
    <property type="component" value="Unassembled WGS sequence"/>
</dbReference>
<proteinExistence type="predicted"/>
<evidence type="ECO:0000313" key="1">
    <source>
        <dbReference type="EMBL" id="KAL1522315.1"/>
    </source>
</evidence>
<sequence length="327" mass="35386">MACLRDRWVCGACPAGATLLHAGTDCRTAPPPLPPECARCDAAWSRCTAPFAPCATGGPPAHWPACNSSPPASPARVDTAYFTTGAPARFWSIQSQTRRLGLAAARVISPPVGGERTRCAQLELPLWPERYLSLHLATIDVLRGAVRCAARAAWLLVLEDDAQLPAQLPRMLEAITRRVDADVVWLDARAGDFGRGPAPCCAAGTLYRTAFLPRLLEHFELGAERRSCRGANDFGAGATDLWLAQLVDRLSERERRHVGAVVPIIGTRGFASLAQARNTSNFQLSSARWAWDARRSSWPAWLERAAAEEPPEAAHAEARDVVDDIVA</sequence>
<organism evidence="1 2">
    <name type="scientific">Prymnesium parvum</name>
    <name type="common">Toxic golden alga</name>
    <dbReference type="NCBI Taxonomy" id="97485"/>
    <lineage>
        <taxon>Eukaryota</taxon>
        <taxon>Haptista</taxon>
        <taxon>Haptophyta</taxon>
        <taxon>Prymnesiophyceae</taxon>
        <taxon>Prymnesiales</taxon>
        <taxon>Prymnesiaceae</taxon>
        <taxon>Prymnesium</taxon>
    </lineage>
</organism>
<dbReference type="AlphaFoldDB" id="A0AB34JJU3"/>
<name>A0AB34JJU3_PRYPA</name>
<keyword evidence="2" id="KW-1185">Reference proteome</keyword>
<reference evidence="1 2" key="1">
    <citation type="journal article" date="2024" name="Science">
        <title>Giant polyketide synthase enzymes in the biosynthesis of giant marine polyether toxins.</title>
        <authorList>
            <person name="Fallon T.R."/>
            <person name="Shende V.V."/>
            <person name="Wierzbicki I.H."/>
            <person name="Pendleton A.L."/>
            <person name="Watervoot N.F."/>
            <person name="Auber R.P."/>
            <person name="Gonzalez D.J."/>
            <person name="Wisecaver J.H."/>
            <person name="Moore B.S."/>
        </authorList>
    </citation>
    <scope>NUCLEOTIDE SEQUENCE [LARGE SCALE GENOMIC DNA]</scope>
    <source>
        <strain evidence="1 2">12B1</strain>
    </source>
</reference>